<protein>
    <recommendedName>
        <fullName evidence="3">Gliding motility lipoprotein GldD</fullName>
    </recommendedName>
</protein>
<dbReference type="AlphaFoldDB" id="A0A916NCZ3"/>
<proteinExistence type="predicted"/>
<organism evidence="1 2">
    <name type="scientific">Parvicella tangerina</name>
    <dbReference type="NCBI Taxonomy" id="2829795"/>
    <lineage>
        <taxon>Bacteria</taxon>
        <taxon>Pseudomonadati</taxon>
        <taxon>Bacteroidota</taxon>
        <taxon>Flavobacteriia</taxon>
        <taxon>Flavobacteriales</taxon>
        <taxon>Parvicellaceae</taxon>
        <taxon>Parvicella</taxon>
    </lineage>
</organism>
<accession>A0A916NCZ3</accession>
<evidence type="ECO:0008006" key="3">
    <source>
        <dbReference type="Google" id="ProtNLM"/>
    </source>
</evidence>
<dbReference type="KEGG" id="ptan:CRYO30217_02373"/>
<dbReference type="RefSeq" id="WP_258542603.1">
    <property type="nucleotide sequence ID" value="NZ_OU015584.1"/>
</dbReference>
<dbReference type="InterPro" id="IPR019850">
    <property type="entry name" value="GldD-like"/>
</dbReference>
<gene>
    <name evidence="1" type="ORF">CRYO30217_02373</name>
</gene>
<name>A0A916NCZ3_9FLAO</name>
<dbReference type="Pfam" id="PF25593">
    <property type="entry name" value="GldD_lipo"/>
    <property type="match status" value="1"/>
</dbReference>
<sequence length="203" mass="23540">MKAIKVIWVSIMLGVLLNSCVDDTKDIPKPYGYYRIELPDHEYEVYDDPECPFSFEAPKNALIVDNDQQGQNCFKSMIYPELKAGVYFTYFPINDNFEELVKTADDIVYEHHNMASGIQVDEVSNEEKHVYGTSYKLMGEVAVNQVFFVTDSNHHYFAGKLYFETVPNYDSLQPCIDYITEDIEHLMNTMEWKLPISVSQIDQ</sequence>
<evidence type="ECO:0000313" key="1">
    <source>
        <dbReference type="EMBL" id="CAG5084098.1"/>
    </source>
</evidence>
<dbReference type="EMBL" id="OU015584">
    <property type="protein sequence ID" value="CAG5084098.1"/>
    <property type="molecule type" value="Genomic_DNA"/>
</dbReference>
<evidence type="ECO:0000313" key="2">
    <source>
        <dbReference type="Proteomes" id="UP000683507"/>
    </source>
</evidence>
<reference evidence="1" key="1">
    <citation type="submission" date="2021-04" db="EMBL/GenBank/DDBJ databases">
        <authorList>
            <person name="Rodrigo-Torres L."/>
            <person name="Arahal R. D."/>
            <person name="Lucena T."/>
        </authorList>
    </citation>
    <scope>NUCLEOTIDE SEQUENCE</scope>
    <source>
        <strain evidence="1">AS29M-1</strain>
    </source>
</reference>
<keyword evidence="2" id="KW-1185">Reference proteome</keyword>
<dbReference type="Proteomes" id="UP000683507">
    <property type="component" value="Chromosome"/>
</dbReference>